<dbReference type="Proteomes" id="UP001164187">
    <property type="component" value="Chromosome"/>
</dbReference>
<reference evidence="1" key="1">
    <citation type="submission" date="2022-12" db="EMBL/GenBank/DDBJ databases">
        <title>Peptostreptococcus.</title>
        <authorList>
            <person name="Lee S.H."/>
        </authorList>
    </citation>
    <scope>NUCLEOTIDE SEQUENCE</scope>
    <source>
        <strain evidence="1">CBA3647</strain>
    </source>
</reference>
<dbReference type="SUPFAM" id="SSF48452">
    <property type="entry name" value="TPR-like"/>
    <property type="match status" value="1"/>
</dbReference>
<sequence>MTIGVDYSYVKNLLSQGNYRRAYDTLNNFSERDAEWFYLRGITAMNLGFYEEGEDYIKRAKFMEPNNRIYSSAFDQYINRRNDYNQRADYYNRSRTNLGNPGCCGGNCCDTCCTLWCADSMCECCGGDLISCC</sequence>
<evidence type="ECO:0008006" key="3">
    <source>
        <dbReference type="Google" id="ProtNLM"/>
    </source>
</evidence>
<evidence type="ECO:0000313" key="2">
    <source>
        <dbReference type="Proteomes" id="UP001164187"/>
    </source>
</evidence>
<dbReference type="InterPro" id="IPR011990">
    <property type="entry name" value="TPR-like_helical_dom_sf"/>
</dbReference>
<dbReference type="Gene3D" id="1.25.40.10">
    <property type="entry name" value="Tetratricopeptide repeat domain"/>
    <property type="match status" value="1"/>
</dbReference>
<gene>
    <name evidence="1" type="ORF">O0R46_07665</name>
</gene>
<organism evidence="1 2">
    <name type="scientific">Peptostreptococcus equinus</name>
    <dbReference type="NCBI Taxonomy" id="3003601"/>
    <lineage>
        <taxon>Bacteria</taxon>
        <taxon>Bacillati</taxon>
        <taxon>Bacillota</taxon>
        <taxon>Clostridia</taxon>
        <taxon>Peptostreptococcales</taxon>
        <taxon>Peptostreptococcaceae</taxon>
        <taxon>Peptostreptococcus</taxon>
    </lineage>
</organism>
<name>A0ABY7JM85_9FIRM</name>
<accession>A0ABY7JM85</accession>
<keyword evidence="2" id="KW-1185">Reference proteome</keyword>
<dbReference type="EMBL" id="CP114052">
    <property type="protein sequence ID" value="WAW14470.1"/>
    <property type="molecule type" value="Genomic_DNA"/>
</dbReference>
<dbReference type="RefSeq" id="WP_269311149.1">
    <property type="nucleotide sequence ID" value="NZ_CP114052.1"/>
</dbReference>
<evidence type="ECO:0000313" key="1">
    <source>
        <dbReference type="EMBL" id="WAW14470.1"/>
    </source>
</evidence>
<protein>
    <recommendedName>
        <fullName evidence="3">Tetratricopeptide repeat-containing protein</fullName>
    </recommendedName>
</protein>
<proteinExistence type="predicted"/>